<protein>
    <recommendedName>
        <fullName evidence="2">Signal transduction histidine kinase internal region domain-containing protein</fullName>
    </recommendedName>
</protein>
<feature type="transmembrane region" description="Helical" evidence="1">
    <location>
        <begin position="119"/>
        <end position="140"/>
    </location>
</feature>
<evidence type="ECO:0000313" key="3">
    <source>
        <dbReference type="EMBL" id="MBB2147751.1"/>
    </source>
</evidence>
<evidence type="ECO:0000256" key="1">
    <source>
        <dbReference type="SAM" id="Phobius"/>
    </source>
</evidence>
<dbReference type="PANTHER" id="PTHR34220">
    <property type="entry name" value="SENSOR HISTIDINE KINASE YPDA"/>
    <property type="match status" value="1"/>
</dbReference>
<accession>A0ABR6ERZ6</accession>
<gene>
    <name evidence="3" type="ORF">GM920_02385</name>
</gene>
<sequence>MNIFPPFLINFLRKYKIHFIGWFIFIFYEVVIMGLIRKQFAPVGVYAFFYFFNIILFYFHAHFVMPAAKMKTVQALWRLPLFIALEVAVYVYFTLNLTDFLHRNGFLVFTNPPQLSLDAYLGTSYRVVYFILFSSAYYYILRYFEERKRAEEKEKERLLIIIENQRIYADLIKSQHAHLKAQINPHFLFNTLNFIYTSTRKAAPDAAEAIITLSEMMRYSIEEVSHSTGPLIGELEQVENLIKLHKLKSHQQLFISLEYEDEVAELEIIPLLVMTLTENMFKHGDLLQEAHPAYLNLKYEEGVLRVETKNLINKNQLHPSHHIGLDNIKKRLKAAYGDHAALHTSKQDEQFILSLEIHLGAN</sequence>
<feature type="transmembrane region" description="Helical" evidence="1">
    <location>
        <begin position="43"/>
        <end position="63"/>
    </location>
</feature>
<proteinExistence type="predicted"/>
<feature type="transmembrane region" description="Helical" evidence="1">
    <location>
        <begin position="75"/>
        <end position="93"/>
    </location>
</feature>
<evidence type="ECO:0000313" key="4">
    <source>
        <dbReference type="Proteomes" id="UP000636110"/>
    </source>
</evidence>
<dbReference type="Pfam" id="PF06580">
    <property type="entry name" value="His_kinase"/>
    <property type="match status" value="1"/>
</dbReference>
<name>A0ABR6ERZ6_9SPHI</name>
<evidence type="ECO:0000259" key="2">
    <source>
        <dbReference type="Pfam" id="PF06580"/>
    </source>
</evidence>
<keyword evidence="1" id="KW-0472">Membrane</keyword>
<dbReference type="PANTHER" id="PTHR34220:SF7">
    <property type="entry name" value="SENSOR HISTIDINE KINASE YPDA"/>
    <property type="match status" value="1"/>
</dbReference>
<keyword evidence="1" id="KW-0812">Transmembrane</keyword>
<feature type="domain" description="Signal transduction histidine kinase internal region" evidence="2">
    <location>
        <begin position="175"/>
        <end position="252"/>
    </location>
</feature>
<keyword evidence="1" id="KW-1133">Transmembrane helix</keyword>
<dbReference type="InterPro" id="IPR050640">
    <property type="entry name" value="Bact_2-comp_sensor_kinase"/>
</dbReference>
<dbReference type="Proteomes" id="UP000636110">
    <property type="component" value="Unassembled WGS sequence"/>
</dbReference>
<keyword evidence="4" id="KW-1185">Reference proteome</keyword>
<dbReference type="EMBL" id="WNXC01000001">
    <property type="protein sequence ID" value="MBB2147751.1"/>
    <property type="molecule type" value="Genomic_DNA"/>
</dbReference>
<organism evidence="3 4">
    <name type="scientific">Pedobacter gandavensis</name>
    <dbReference type="NCBI Taxonomy" id="2679963"/>
    <lineage>
        <taxon>Bacteria</taxon>
        <taxon>Pseudomonadati</taxon>
        <taxon>Bacteroidota</taxon>
        <taxon>Sphingobacteriia</taxon>
        <taxon>Sphingobacteriales</taxon>
        <taxon>Sphingobacteriaceae</taxon>
        <taxon>Pedobacter</taxon>
    </lineage>
</organism>
<reference evidence="3 4" key="1">
    <citation type="submission" date="2019-11" db="EMBL/GenBank/DDBJ databases">
        <title>Description of Pedobacter sp. LMG 31462T.</title>
        <authorList>
            <person name="Carlier A."/>
            <person name="Qi S."/>
            <person name="Vandamme P."/>
        </authorList>
    </citation>
    <scope>NUCLEOTIDE SEQUENCE [LARGE SCALE GENOMIC DNA]</scope>
    <source>
        <strain evidence="3 4">LMG 31462</strain>
    </source>
</reference>
<comment type="caution">
    <text evidence="3">The sequence shown here is derived from an EMBL/GenBank/DDBJ whole genome shotgun (WGS) entry which is preliminary data.</text>
</comment>
<dbReference type="InterPro" id="IPR010559">
    <property type="entry name" value="Sig_transdc_His_kin_internal"/>
</dbReference>
<feature type="transmembrane region" description="Helical" evidence="1">
    <location>
        <begin position="20"/>
        <end position="37"/>
    </location>
</feature>